<dbReference type="EMBL" id="AAOW01000008">
    <property type="protein sequence ID" value="EAR61443.1"/>
    <property type="molecule type" value="Genomic_DNA"/>
</dbReference>
<evidence type="ECO:0000256" key="7">
    <source>
        <dbReference type="ARBA" id="ARBA00034078"/>
    </source>
</evidence>
<dbReference type="GO" id="GO:0046872">
    <property type="term" value="F:metal ion binding"/>
    <property type="evidence" value="ECO:0007669"/>
    <property type="project" value="UniProtKB-KW"/>
</dbReference>
<dbReference type="InterPro" id="IPR041854">
    <property type="entry name" value="BFD-like_2Fe2S-bd_dom_sf"/>
</dbReference>
<keyword evidence="2" id="KW-0001">2Fe-2S</keyword>
<evidence type="ECO:0000313" key="12">
    <source>
        <dbReference type="Proteomes" id="UP000002171"/>
    </source>
</evidence>
<dbReference type="Proteomes" id="UP000002171">
    <property type="component" value="Unassembled WGS sequence"/>
</dbReference>
<keyword evidence="5" id="KW-0408">Iron</keyword>
<evidence type="ECO:0000313" key="11">
    <source>
        <dbReference type="EMBL" id="EAR61443.1"/>
    </source>
</evidence>
<evidence type="ECO:0000256" key="4">
    <source>
        <dbReference type="ARBA" id="ARBA00022982"/>
    </source>
</evidence>
<comment type="similarity">
    <text evidence="9">Belongs to the Bfd family.</text>
</comment>
<comment type="caution">
    <text evidence="11">The sequence shown here is derived from an EMBL/GenBank/DDBJ whole genome shotgun (WGS) entry which is preliminary data.</text>
</comment>
<dbReference type="PANTHER" id="PTHR37424">
    <property type="entry name" value="BACTERIOFERRITIN-ASSOCIATED FERREDOXIN"/>
    <property type="match status" value="1"/>
</dbReference>
<evidence type="ECO:0000256" key="9">
    <source>
        <dbReference type="ARBA" id="ARBA00046332"/>
    </source>
</evidence>
<keyword evidence="1" id="KW-0813">Transport</keyword>
<protein>
    <recommendedName>
        <fullName evidence="8">Bacterioferritin-associated ferredoxin</fullName>
    </recommendedName>
</protein>
<dbReference type="InterPro" id="IPR007419">
    <property type="entry name" value="BFD-like_2Fe2S-bd_dom"/>
</dbReference>
<evidence type="ECO:0000259" key="10">
    <source>
        <dbReference type="Pfam" id="PF04324"/>
    </source>
</evidence>
<dbReference type="InterPro" id="IPR052371">
    <property type="entry name" value="BFD-associated_ferredoxin"/>
</dbReference>
<dbReference type="PANTHER" id="PTHR37424:SF1">
    <property type="entry name" value="BACTERIOFERRITIN-ASSOCIATED FERREDOXIN"/>
    <property type="match status" value="1"/>
</dbReference>
<feature type="domain" description="BFD-like [2Fe-2S]-binding" evidence="10">
    <location>
        <begin position="3"/>
        <end position="51"/>
    </location>
</feature>
<dbReference type="GO" id="GO:0051537">
    <property type="term" value="F:2 iron, 2 sulfur cluster binding"/>
    <property type="evidence" value="ECO:0007669"/>
    <property type="project" value="UniProtKB-KW"/>
</dbReference>
<organism evidence="11 12">
    <name type="scientific">Neptuniibacter caesariensis</name>
    <dbReference type="NCBI Taxonomy" id="207954"/>
    <lineage>
        <taxon>Bacteria</taxon>
        <taxon>Pseudomonadati</taxon>
        <taxon>Pseudomonadota</taxon>
        <taxon>Gammaproteobacteria</taxon>
        <taxon>Oceanospirillales</taxon>
        <taxon>Oceanospirillaceae</taxon>
        <taxon>Neptuniibacter</taxon>
    </lineage>
</organism>
<reference evidence="11 12" key="1">
    <citation type="submission" date="2006-02" db="EMBL/GenBank/DDBJ databases">
        <authorList>
            <person name="Pinhassi J."/>
            <person name="Pedros-Alio C."/>
            <person name="Ferriera S."/>
            <person name="Johnson J."/>
            <person name="Kravitz S."/>
            <person name="Halpern A."/>
            <person name="Remington K."/>
            <person name="Beeson K."/>
            <person name="Tran B."/>
            <person name="Rogers Y.-H."/>
            <person name="Friedman R."/>
            <person name="Venter J.C."/>
        </authorList>
    </citation>
    <scope>NUCLEOTIDE SEQUENCE [LARGE SCALE GENOMIC DNA]</scope>
    <source>
        <strain evidence="11 12">MED92</strain>
    </source>
</reference>
<keyword evidence="6" id="KW-0411">Iron-sulfur</keyword>
<evidence type="ECO:0000256" key="8">
    <source>
        <dbReference type="ARBA" id="ARBA00039386"/>
    </source>
</evidence>
<gene>
    <name evidence="11" type="ORF">MED92_18093</name>
</gene>
<dbReference type="OrthoDB" id="9815350at2"/>
<name>A0A7U8C4K8_NEPCE</name>
<dbReference type="Gene3D" id="1.10.10.1100">
    <property type="entry name" value="BFD-like [2Fe-2S]-binding domain"/>
    <property type="match status" value="1"/>
</dbReference>
<evidence type="ECO:0000256" key="6">
    <source>
        <dbReference type="ARBA" id="ARBA00023014"/>
    </source>
</evidence>
<evidence type="ECO:0000256" key="5">
    <source>
        <dbReference type="ARBA" id="ARBA00023004"/>
    </source>
</evidence>
<dbReference type="AlphaFoldDB" id="A0A7U8C4K8"/>
<dbReference type="Pfam" id="PF04324">
    <property type="entry name" value="Fer2_BFD"/>
    <property type="match status" value="1"/>
</dbReference>
<dbReference type="RefSeq" id="WP_007021265.1">
    <property type="nucleotide sequence ID" value="NZ_CH724125.1"/>
</dbReference>
<evidence type="ECO:0000256" key="3">
    <source>
        <dbReference type="ARBA" id="ARBA00022723"/>
    </source>
</evidence>
<keyword evidence="3" id="KW-0479">Metal-binding</keyword>
<proteinExistence type="inferred from homology"/>
<accession>A0A7U8C4K8</accession>
<sequence length="64" mass="6932">MFVCICENITCSDVRDAVDQGARSVRDLNKELAVGSQCGKCVCAARKVMQEHIAESDFELAVPA</sequence>
<evidence type="ECO:0000256" key="2">
    <source>
        <dbReference type="ARBA" id="ARBA00022714"/>
    </source>
</evidence>
<comment type="cofactor">
    <cofactor evidence="7">
        <name>[2Fe-2S] cluster</name>
        <dbReference type="ChEBI" id="CHEBI:190135"/>
    </cofactor>
</comment>
<evidence type="ECO:0000256" key="1">
    <source>
        <dbReference type="ARBA" id="ARBA00022448"/>
    </source>
</evidence>
<keyword evidence="12" id="KW-1185">Reference proteome</keyword>
<keyword evidence="4" id="KW-0249">Electron transport</keyword>